<dbReference type="GO" id="GO:0007234">
    <property type="term" value="P:osmosensory signaling via phosphorelay pathway"/>
    <property type="evidence" value="ECO:0007669"/>
    <property type="project" value="TreeGrafter"/>
</dbReference>
<name>A0A937XF21_UNCW3</name>
<evidence type="ECO:0000256" key="5">
    <source>
        <dbReference type="ARBA" id="ARBA00022777"/>
    </source>
</evidence>
<evidence type="ECO:0000256" key="6">
    <source>
        <dbReference type="SAM" id="Coils"/>
    </source>
</evidence>
<accession>A0A937XF21</accession>
<gene>
    <name evidence="8" type="ORF">FJY68_01385</name>
</gene>
<dbReference type="InterPro" id="IPR050351">
    <property type="entry name" value="BphY/WalK/GraS-like"/>
</dbReference>
<dbReference type="SUPFAM" id="SSF55874">
    <property type="entry name" value="ATPase domain of HSP90 chaperone/DNA topoisomerase II/histidine kinase"/>
    <property type="match status" value="1"/>
</dbReference>
<keyword evidence="4" id="KW-0808">Transferase</keyword>
<dbReference type="PANTHER" id="PTHR42878">
    <property type="entry name" value="TWO-COMPONENT HISTIDINE KINASE"/>
    <property type="match status" value="1"/>
</dbReference>
<dbReference type="GO" id="GO:0000155">
    <property type="term" value="F:phosphorelay sensor kinase activity"/>
    <property type="evidence" value="ECO:0007669"/>
    <property type="project" value="InterPro"/>
</dbReference>
<dbReference type="EMBL" id="VGIR01000004">
    <property type="protein sequence ID" value="MBM3330486.1"/>
    <property type="molecule type" value="Genomic_DNA"/>
</dbReference>
<comment type="caution">
    <text evidence="8">The sequence shown here is derived from an EMBL/GenBank/DDBJ whole genome shotgun (WGS) entry which is preliminary data.</text>
</comment>
<feature type="coiled-coil region" evidence="6">
    <location>
        <begin position="287"/>
        <end position="314"/>
    </location>
</feature>
<dbReference type="EC" id="2.7.13.3" evidence="2"/>
<dbReference type="CDD" id="cd00082">
    <property type="entry name" value="HisKA"/>
    <property type="match status" value="1"/>
</dbReference>
<dbReference type="AlphaFoldDB" id="A0A937XF21"/>
<dbReference type="Proteomes" id="UP000779900">
    <property type="component" value="Unassembled WGS sequence"/>
</dbReference>
<dbReference type="InterPro" id="IPR003594">
    <property type="entry name" value="HATPase_dom"/>
</dbReference>
<reference evidence="8" key="1">
    <citation type="submission" date="2019-03" db="EMBL/GenBank/DDBJ databases">
        <title>Lake Tanganyika Metagenome-Assembled Genomes (MAGs).</title>
        <authorList>
            <person name="Tran P."/>
        </authorList>
    </citation>
    <scope>NUCLEOTIDE SEQUENCE</scope>
    <source>
        <strain evidence="8">K_DeepCast_150m_m2_040</strain>
    </source>
</reference>
<dbReference type="PRINTS" id="PR00344">
    <property type="entry name" value="BCTRLSENSOR"/>
</dbReference>
<dbReference type="PROSITE" id="PS50109">
    <property type="entry name" value="HIS_KIN"/>
    <property type="match status" value="1"/>
</dbReference>
<dbReference type="Pfam" id="PF02518">
    <property type="entry name" value="HATPase_c"/>
    <property type="match status" value="1"/>
</dbReference>
<keyword evidence="3" id="KW-0597">Phosphoprotein</keyword>
<evidence type="ECO:0000256" key="4">
    <source>
        <dbReference type="ARBA" id="ARBA00022679"/>
    </source>
</evidence>
<evidence type="ECO:0000259" key="7">
    <source>
        <dbReference type="PROSITE" id="PS50109"/>
    </source>
</evidence>
<evidence type="ECO:0000313" key="9">
    <source>
        <dbReference type="Proteomes" id="UP000779900"/>
    </source>
</evidence>
<sequence>MPRPERLGLLVCECLHPAAVELVRAARLEDVRLIPFPGDCSRQLDGWQEIERAVATLGDCQQFRMLAGACVPGPAPAILAGRQLPIVRCFDGLPRALSDAGRERLGLLIEKTALEWRLECQRTRLNVILSGAYRRLTDFGMVTELVSGLAGTLAEEKVVDRVFGLFAAMLAPTTMVFAALEEGKLLRIWSRPAGFGESEEVKRRLVAFSRSHAWTESGAGFRLSLRHRTRTLGVLEVEGASFSEYRDHYLDLALVVARTGALAIADARLYREMKGPNRSYLGFAEDLQDALAARKRAEEKQAQLMKQVEAANLELAAFAHTVAHDLKSPLGAVLGFAELLTDAAVELSSKDVRESLQAVHHSARKMNNIIDELLLLAEVREAEVEKQPVEMAAIVSGALQRLSHMTAEYAPEIVLPDRWPLALAHGPWIEEVWANYLSNAMKYGGRPPRLELGADTADGKARFWVRDNGPGLTPEQQARLFMPFTRLHHARATGSGLGLSIVRRIMEKLGGEAWVESESGRSSRFGFTLPHVPASD</sequence>
<feature type="domain" description="Histidine kinase" evidence="7">
    <location>
        <begin position="321"/>
        <end position="533"/>
    </location>
</feature>
<proteinExistence type="predicted"/>
<evidence type="ECO:0000256" key="3">
    <source>
        <dbReference type="ARBA" id="ARBA00022553"/>
    </source>
</evidence>
<keyword evidence="6" id="KW-0175">Coiled coil</keyword>
<evidence type="ECO:0000313" key="8">
    <source>
        <dbReference type="EMBL" id="MBM3330486.1"/>
    </source>
</evidence>
<dbReference type="Gene3D" id="1.10.287.130">
    <property type="match status" value="1"/>
</dbReference>
<dbReference type="Gene3D" id="3.30.450.40">
    <property type="match status" value="1"/>
</dbReference>
<evidence type="ECO:0000256" key="1">
    <source>
        <dbReference type="ARBA" id="ARBA00000085"/>
    </source>
</evidence>
<dbReference type="SMART" id="SM00388">
    <property type="entry name" value="HisKA"/>
    <property type="match status" value="1"/>
</dbReference>
<keyword evidence="5 8" id="KW-0418">Kinase</keyword>
<dbReference type="InterPro" id="IPR036097">
    <property type="entry name" value="HisK_dim/P_sf"/>
</dbReference>
<dbReference type="InterPro" id="IPR029016">
    <property type="entry name" value="GAF-like_dom_sf"/>
</dbReference>
<dbReference type="GO" id="GO:0030295">
    <property type="term" value="F:protein kinase activator activity"/>
    <property type="evidence" value="ECO:0007669"/>
    <property type="project" value="TreeGrafter"/>
</dbReference>
<evidence type="ECO:0000256" key="2">
    <source>
        <dbReference type="ARBA" id="ARBA00012438"/>
    </source>
</evidence>
<dbReference type="InterPro" id="IPR003661">
    <property type="entry name" value="HisK_dim/P_dom"/>
</dbReference>
<protein>
    <recommendedName>
        <fullName evidence="2">histidine kinase</fullName>
        <ecNumber evidence="2">2.7.13.3</ecNumber>
    </recommendedName>
</protein>
<comment type="catalytic activity">
    <reaction evidence="1">
        <text>ATP + protein L-histidine = ADP + protein N-phospho-L-histidine.</text>
        <dbReference type="EC" id="2.7.13.3"/>
    </reaction>
</comment>
<dbReference type="Gene3D" id="3.30.565.10">
    <property type="entry name" value="Histidine kinase-like ATPase, C-terminal domain"/>
    <property type="match status" value="1"/>
</dbReference>
<dbReference type="SUPFAM" id="SSF47384">
    <property type="entry name" value="Homodimeric domain of signal transducing histidine kinase"/>
    <property type="match status" value="1"/>
</dbReference>
<dbReference type="PANTHER" id="PTHR42878:SF15">
    <property type="entry name" value="BACTERIOPHYTOCHROME"/>
    <property type="match status" value="1"/>
</dbReference>
<dbReference type="InterPro" id="IPR005467">
    <property type="entry name" value="His_kinase_dom"/>
</dbReference>
<dbReference type="SMART" id="SM00387">
    <property type="entry name" value="HATPase_c"/>
    <property type="match status" value="1"/>
</dbReference>
<dbReference type="Pfam" id="PF00512">
    <property type="entry name" value="HisKA"/>
    <property type="match status" value="1"/>
</dbReference>
<dbReference type="InterPro" id="IPR004358">
    <property type="entry name" value="Sig_transdc_His_kin-like_C"/>
</dbReference>
<organism evidence="8 9">
    <name type="scientific">candidate division WOR-3 bacterium</name>
    <dbReference type="NCBI Taxonomy" id="2052148"/>
    <lineage>
        <taxon>Bacteria</taxon>
        <taxon>Bacteria division WOR-3</taxon>
    </lineage>
</organism>
<dbReference type="GO" id="GO:0000156">
    <property type="term" value="F:phosphorelay response regulator activity"/>
    <property type="evidence" value="ECO:0007669"/>
    <property type="project" value="TreeGrafter"/>
</dbReference>
<dbReference type="InterPro" id="IPR036890">
    <property type="entry name" value="HATPase_C_sf"/>
</dbReference>